<dbReference type="AlphaFoldDB" id="A0A2G8SLH9"/>
<evidence type="ECO:0000256" key="1">
    <source>
        <dbReference type="SAM" id="MobiDB-lite"/>
    </source>
</evidence>
<protein>
    <submittedName>
        <fullName evidence="2">Uncharacterized protein</fullName>
    </submittedName>
</protein>
<dbReference type="PANTHER" id="PTHR38926">
    <property type="entry name" value="F-BOX DOMAIN CONTAINING PROTEIN, EXPRESSED"/>
    <property type="match status" value="1"/>
</dbReference>
<dbReference type="SUPFAM" id="SSF52047">
    <property type="entry name" value="RNI-like"/>
    <property type="match status" value="1"/>
</dbReference>
<comment type="caution">
    <text evidence="2">The sequence shown here is derived from an EMBL/GenBank/DDBJ whole genome shotgun (WGS) entry which is preliminary data.</text>
</comment>
<dbReference type="Gene3D" id="3.80.10.10">
    <property type="entry name" value="Ribonuclease Inhibitor"/>
    <property type="match status" value="1"/>
</dbReference>
<dbReference type="EMBL" id="AYKW01000005">
    <property type="protein sequence ID" value="PIL34627.1"/>
    <property type="molecule type" value="Genomic_DNA"/>
</dbReference>
<name>A0A2G8SLH9_9APHY</name>
<dbReference type="Proteomes" id="UP000230002">
    <property type="component" value="Unassembled WGS sequence"/>
</dbReference>
<reference evidence="2 3" key="1">
    <citation type="journal article" date="2015" name="Sci. Rep.">
        <title>Chromosome-level genome map provides insights into diverse defense mechanisms in the medicinal fungus Ganoderma sinense.</title>
        <authorList>
            <person name="Zhu Y."/>
            <person name="Xu J."/>
            <person name="Sun C."/>
            <person name="Zhou S."/>
            <person name="Xu H."/>
            <person name="Nelson D.R."/>
            <person name="Qian J."/>
            <person name="Song J."/>
            <person name="Luo H."/>
            <person name="Xiang L."/>
            <person name="Li Y."/>
            <person name="Xu Z."/>
            <person name="Ji A."/>
            <person name="Wang L."/>
            <person name="Lu S."/>
            <person name="Hayward A."/>
            <person name="Sun W."/>
            <person name="Li X."/>
            <person name="Schwartz D.C."/>
            <person name="Wang Y."/>
            <person name="Chen S."/>
        </authorList>
    </citation>
    <scope>NUCLEOTIDE SEQUENCE [LARGE SCALE GENOMIC DNA]</scope>
    <source>
        <strain evidence="2 3">ZZ0214-1</strain>
    </source>
</reference>
<organism evidence="2 3">
    <name type="scientific">Ganoderma sinense ZZ0214-1</name>
    <dbReference type="NCBI Taxonomy" id="1077348"/>
    <lineage>
        <taxon>Eukaryota</taxon>
        <taxon>Fungi</taxon>
        <taxon>Dikarya</taxon>
        <taxon>Basidiomycota</taxon>
        <taxon>Agaricomycotina</taxon>
        <taxon>Agaricomycetes</taxon>
        <taxon>Polyporales</taxon>
        <taxon>Polyporaceae</taxon>
        <taxon>Ganoderma</taxon>
    </lineage>
</organism>
<dbReference type="InterPro" id="IPR032675">
    <property type="entry name" value="LRR_dom_sf"/>
</dbReference>
<dbReference type="OrthoDB" id="3365698at2759"/>
<proteinExistence type="predicted"/>
<keyword evidence="3" id="KW-1185">Reference proteome</keyword>
<dbReference type="STRING" id="1077348.A0A2G8SLH9"/>
<accession>A0A2G8SLH9</accession>
<evidence type="ECO:0000313" key="2">
    <source>
        <dbReference type="EMBL" id="PIL34627.1"/>
    </source>
</evidence>
<gene>
    <name evidence="2" type="ORF">GSI_03406</name>
</gene>
<evidence type="ECO:0000313" key="3">
    <source>
        <dbReference type="Proteomes" id="UP000230002"/>
    </source>
</evidence>
<sequence>MTRGTSKAAVASYATSTHPTSNSTKGQVLCLVNGLRDDILAKIFAYVRFDSEWDDSWYQVLLHVCQRWTAVARAAPILWTTLTIREEPKIELISMSLQLSGTLPLDVSLIQTKELSAALALISPHAPRLRHLSVTEVRATRDQALAAFLNQPMPNLQELELQFIPKTEPLPYFELEDARPPEDLDPFLWNPEINQCPHLRSLSLGRGVEIVGQLPVYYALRKLELHDRRSHTPFTTVTFVEFLSQHPHLEELSLRQYRPAIVPVPTPLSLPQTVRKFSLEDNAHYVKPFLSSFYIAPTVDLHLTRALDFMDHGDIAMDDFNNEAAHTVTQLLPDDRTLLPLLALVDRVTLSREFESRYALTARAPGPGGAVVELVGRVHDGAEAELREGLHVLEDVTSVFAAAPLVEIRVEGHGSSVLEKRHWARALRTFARLERVAVVDTAANTRWDARATLLEALRMGEQPPKKDKNKSKNKNKGEPGAALTVAADGPPPPPALAPQLRSLSFVSSEWDREDESFSKELERCLQSRKSRGCQLEVLHLVLQYAWPMWKEGNNEKENRRRMEMYVTRLRHLVGHLHIEFSNFADPAGWD</sequence>
<feature type="region of interest" description="Disordered" evidence="1">
    <location>
        <begin position="458"/>
        <end position="494"/>
    </location>
</feature>
<dbReference type="PANTHER" id="PTHR38926:SF72">
    <property type="entry name" value="IM:7136021-RELATED"/>
    <property type="match status" value="1"/>
</dbReference>